<keyword evidence="4" id="KW-1185">Reference proteome</keyword>
<keyword evidence="1" id="KW-0732">Signal</keyword>
<dbReference type="EMBL" id="JACXAJ010000001">
    <property type="protein sequence ID" value="MBD1395758.1"/>
    <property type="molecule type" value="Genomic_DNA"/>
</dbReference>
<dbReference type="InterPro" id="IPR002048">
    <property type="entry name" value="EF_hand_dom"/>
</dbReference>
<evidence type="ECO:0000259" key="2">
    <source>
        <dbReference type="PROSITE" id="PS50222"/>
    </source>
</evidence>
<dbReference type="Pfam" id="PF13202">
    <property type="entry name" value="EF-hand_5"/>
    <property type="match status" value="1"/>
</dbReference>
<accession>A0ABR7XDS6</accession>
<reference evidence="3 4" key="1">
    <citation type="submission" date="2020-09" db="EMBL/GenBank/DDBJ databases">
        <title>Genome sequencing and assembly of Pontibacter sp.</title>
        <authorList>
            <person name="Chhetri G."/>
        </authorList>
    </citation>
    <scope>NUCLEOTIDE SEQUENCE [LARGE SCALE GENOMIC DNA]</scope>
    <source>
        <strain evidence="3 4">JH31</strain>
    </source>
</reference>
<evidence type="ECO:0000313" key="4">
    <source>
        <dbReference type="Proteomes" id="UP000625551"/>
    </source>
</evidence>
<evidence type="ECO:0000313" key="3">
    <source>
        <dbReference type="EMBL" id="MBD1395758.1"/>
    </source>
</evidence>
<feature type="signal peptide" evidence="1">
    <location>
        <begin position="1"/>
        <end position="25"/>
    </location>
</feature>
<feature type="domain" description="EF-hand" evidence="2">
    <location>
        <begin position="84"/>
        <end position="119"/>
    </location>
</feature>
<dbReference type="PROSITE" id="PS51257">
    <property type="entry name" value="PROKAR_LIPOPROTEIN"/>
    <property type="match status" value="1"/>
</dbReference>
<comment type="caution">
    <text evidence="3">The sequence shown here is derived from an EMBL/GenBank/DDBJ whole genome shotgun (WGS) entry which is preliminary data.</text>
</comment>
<proteinExistence type="predicted"/>
<sequence length="210" mass="24052">MKNHFNNLKRYFRAGLTLFVLGGLAACGGNDKKDMAEDTAAVRTEKTGRFAGTASAIDGTRMYTDFAATDYFTGWDANNDNMLNKEEFATSFFSTWDTNGDNTLDKSEWSTAANDFGFKDNPNWDWAAWDNNKDNKLSMNEFNTQLAKAQLFENWDKNNNNLLDQREYADGLHTMWNEADADGTLNEEEYKGKFNKYYDSSQKRMMPERG</sequence>
<dbReference type="Gene3D" id="1.10.238.10">
    <property type="entry name" value="EF-hand"/>
    <property type="match status" value="1"/>
</dbReference>
<evidence type="ECO:0000256" key="1">
    <source>
        <dbReference type="SAM" id="SignalP"/>
    </source>
</evidence>
<organism evidence="3 4">
    <name type="scientific">Pontibacter aquaedesilientis</name>
    <dbReference type="NCBI Taxonomy" id="2766980"/>
    <lineage>
        <taxon>Bacteria</taxon>
        <taxon>Pseudomonadati</taxon>
        <taxon>Bacteroidota</taxon>
        <taxon>Cytophagia</taxon>
        <taxon>Cytophagales</taxon>
        <taxon>Hymenobacteraceae</taxon>
        <taxon>Pontibacter</taxon>
    </lineage>
</organism>
<feature type="chain" id="PRO_5046855515" description="EF-hand domain-containing protein" evidence="1">
    <location>
        <begin position="26"/>
        <end position="210"/>
    </location>
</feature>
<protein>
    <recommendedName>
        <fullName evidence="2">EF-hand domain-containing protein</fullName>
    </recommendedName>
</protein>
<name>A0ABR7XDS6_9BACT</name>
<gene>
    <name evidence="3" type="ORF">H9Q13_01150</name>
</gene>
<dbReference type="PROSITE" id="PS50222">
    <property type="entry name" value="EF_HAND_2"/>
    <property type="match status" value="1"/>
</dbReference>
<dbReference type="SUPFAM" id="SSF47473">
    <property type="entry name" value="EF-hand"/>
    <property type="match status" value="1"/>
</dbReference>
<dbReference type="InterPro" id="IPR018247">
    <property type="entry name" value="EF_Hand_1_Ca_BS"/>
</dbReference>
<dbReference type="Proteomes" id="UP000625551">
    <property type="component" value="Unassembled WGS sequence"/>
</dbReference>
<dbReference type="RefSeq" id="WP_191181922.1">
    <property type="nucleotide sequence ID" value="NZ_JACXAJ010000001.1"/>
</dbReference>
<dbReference type="PROSITE" id="PS00018">
    <property type="entry name" value="EF_HAND_1"/>
    <property type="match status" value="2"/>
</dbReference>
<dbReference type="InterPro" id="IPR011992">
    <property type="entry name" value="EF-hand-dom_pair"/>
</dbReference>